<dbReference type="GO" id="GO:0030171">
    <property type="term" value="F:voltage-gated proton channel activity"/>
    <property type="evidence" value="ECO:0007669"/>
    <property type="project" value="InterPro"/>
</dbReference>
<keyword evidence="7" id="KW-0406">Ion transport</keyword>
<evidence type="ECO:0000256" key="6">
    <source>
        <dbReference type="ARBA" id="ARBA00022989"/>
    </source>
</evidence>
<dbReference type="InterPro" id="IPR031846">
    <property type="entry name" value="Hvcn1"/>
</dbReference>
<keyword evidence="6 12" id="KW-1133">Transmembrane helix</keyword>
<evidence type="ECO:0008006" key="15">
    <source>
        <dbReference type="Google" id="ProtNLM"/>
    </source>
</evidence>
<dbReference type="Proteomes" id="UP001301958">
    <property type="component" value="Unassembled WGS sequence"/>
</dbReference>
<organism evidence="13 14">
    <name type="scientific">Podospora fimiseda</name>
    <dbReference type="NCBI Taxonomy" id="252190"/>
    <lineage>
        <taxon>Eukaryota</taxon>
        <taxon>Fungi</taxon>
        <taxon>Dikarya</taxon>
        <taxon>Ascomycota</taxon>
        <taxon>Pezizomycotina</taxon>
        <taxon>Sordariomycetes</taxon>
        <taxon>Sordariomycetidae</taxon>
        <taxon>Sordariales</taxon>
        <taxon>Podosporaceae</taxon>
        <taxon>Podospora</taxon>
    </lineage>
</organism>
<dbReference type="InterPro" id="IPR027359">
    <property type="entry name" value="Volt_channel_dom_sf"/>
</dbReference>
<name>A0AAN7BTS7_9PEZI</name>
<comment type="subcellular location">
    <subcellularLocation>
        <location evidence="1">Cell membrane</location>
        <topology evidence="1">Multi-pass membrane protein</topology>
    </subcellularLocation>
</comment>
<keyword evidence="10" id="KW-0175">Coiled coil</keyword>
<evidence type="ECO:0000313" key="14">
    <source>
        <dbReference type="Proteomes" id="UP001301958"/>
    </source>
</evidence>
<evidence type="ECO:0000256" key="3">
    <source>
        <dbReference type="ARBA" id="ARBA00022475"/>
    </source>
</evidence>
<keyword evidence="9" id="KW-0407">Ion channel</keyword>
<protein>
    <recommendedName>
        <fullName evidence="15">Voltage-gated hydrogen channel 1</fullName>
    </recommendedName>
</protein>
<feature type="region of interest" description="Disordered" evidence="11">
    <location>
        <begin position="1"/>
        <end position="25"/>
    </location>
</feature>
<feature type="coiled-coil region" evidence="10">
    <location>
        <begin position="188"/>
        <end position="215"/>
    </location>
</feature>
<feature type="transmembrane region" description="Helical" evidence="12">
    <location>
        <begin position="111"/>
        <end position="134"/>
    </location>
</feature>
<comment type="caution">
    <text evidence="13">The sequence shown here is derived from an EMBL/GenBank/DDBJ whole genome shotgun (WGS) entry which is preliminary data.</text>
</comment>
<keyword evidence="8 12" id="KW-0472">Membrane</keyword>
<reference evidence="13" key="2">
    <citation type="submission" date="2023-05" db="EMBL/GenBank/DDBJ databases">
        <authorList>
            <consortium name="Lawrence Berkeley National Laboratory"/>
            <person name="Steindorff A."/>
            <person name="Hensen N."/>
            <person name="Bonometti L."/>
            <person name="Westerberg I."/>
            <person name="Brannstrom I.O."/>
            <person name="Guillou S."/>
            <person name="Cros-Aarteil S."/>
            <person name="Calhoun S."/>
            <person name="Haridas S."/>
            <person name="Kuo A."/>
            <person name="Mondo S."/>
            <person name="Pangilinan J."/>
            <person name="Riley R."/>
            <person name="Labutti K."/>
            <person name="Andreopoulos B."/>
            <person name="Lipzen A."/>
            <person name="Chen C."/>
            <person name="Yanf M."/>
            <person name="Daum C."/>
            <person name="Ng V."/>
            <person name="Clum A."/>
            <person name="Ohm R."/>
            <person name="Martin F."/>
            <person name="Silar P."/>
            <person name="Natvig D."/>
            <person name="Lalanne C."/>
            <person name="Gautier V."/>
            <person name="Ament-Velasquez S.L."/>
            <person name="Kruys A."/>
            <person name="Hutchinson M.I."/>
            <person name="Powell A.J."/>
            <person name="Barry K."/>
            <person name="Miller A.N."/>
            <person name="Grigoriev I.V."/>
            <person name="Debuchy R."/>
            <person name="Gladieux P."/>
            <person name="Thoren M.H."/>
            <person name="Johannesson H."/>
        </authorList>
    </citation>
    <scope>NUCLEOTIDE SEQUENCE</scope>
    <source>
        <strain evidence="13">CBS 990.96</strain>
    </source>
</reference>
<accession>A0AAN7BTS7</accession>
<evidence type="ECO:0000256" key="5">
    <source>
        <dbReference type="ARBA" id="ARBA00022882"/>
    </source>
</evidence>
<evidence type="ECO:0000256" key="2">
    <source>
        <dbReference type="ARBA" id="ARBA00022448"/>
    </source>
</evidence>
<dbReference type="Gene3D" id="1.20.120.350">
    <property type="entry name" value="Voltage-gated potassium channels. Chain C"/>
    <property type="match status" value="1"/>
</dbReference>
<evidence type="ECO:0000313" key="13">
    <source>
        <dbReference type="EMBL" id="KAK4229424.1"/>
    </source>
</evidence>
<dbReference type="PANTHER" id="PTHR46480:SF1">
    <property type="entry name" value="VOLTAGE-GATED HYDROGEN CHANNEL 1"/>
    <property type="match status" value="1"/>
</dbReference>
<gene>
    <name evidence="13" type="ORF">QBC38DRAFT_109451</name>
</gene>
<dbReference type="GO" id="GO:0005886">
    <property type="term" value="C:plasma membrane"/>
    <property type="evidence" value="ECO:0007669"/>
    <property type="project" value="UniProtKB-SubCell"/>
</dbReference>
<evidence type="ECO:0000256" key="8">
    <source>
        <dbReference type="ARBA" id="ARBA00023136"/>
    </source>
</evidence>
<dbReference type="AlphaFoldDB" id="A0AAN7BTS7"/>
<evidence type="ECO:0000256" key="10">
    <source>
        <dbReference type="SAM" id="Coils"/>
    </source>
</evidence>
<keyword evidence="3" id="KW-1003">Cell membrane</keyword>
<evidence type="ECO:0000256" key="11">
    <source>
        <dbReference type="SAM" id="MobiDB-lite"/>
    </source>
</evidence>
<evidence type="ECO:0000256" key="12">
    <source>
        <dbReference type="SAM" id="Phobius"/>
    </source>
</evidence>
<keyword evidence="14" id="KW-1185">Reference proteome</keyword>
<proteinExistence type="predicted"/>
<evidence type="ECO:0000256" key="9">
    <source>
        <dbReference type="ARBA" id="ARBA00023303"/>
    </source>
</evidence>
<dbReference type="EMBL" id="MU865308">
    <property type="protein sequence ID" value="KAK4229424.1"/>
    <property type="molecule type" value="Genomic_DNA"/>
</dbReference>
<feature type="transmembrane region" description="Helical" evidence="12">
    <location>
        <begin position="68"/>
        <end position="91"/>
    </location>
</feature>
<keyword evidence="2" id="KW-0813">Transport</keyword>
<evidence type="ECO:0000256" key="4">
    <source>
        <dbReference type="ARBA" id="ARBA00022692"/>
    </source>
</evidence>
<sequence>MQSSRTRRNEFPFPSSNQPLLDDQNTRLYPPYAERRSSSSYSSSSESNTYTQYKQKTREVLSSKYKRYFIVGLVSLDVSVVLGEIFITLVACDLGLDEEKGWWVHEVKEVILRRVGVVLSWVFLGELVGSWWAFGVGFFNEWFHCLDAAVILISFIVDVFVKGLVQEIVSIVIVLRLWRFIKIAQEVSVGAAERTEELEGRIVELERECEELRGRLYWAE</sequence>
<evidence type="ECO:0000256" key="1">
    <source>
        <dbReference type="ARBA" id="ARBA00004651"/>
    </source>
</evidence>
<evidence type="ECO:0000256" key="7">
    <source>
        <dbReference type="ARBA" id="ARBA00023065"/>
    </source>
</evidence>
<feature type="transmembrane region" description="Helical" evidence="12">
    <location>
        <begin position="146"/>
        <end position="165"/>
    </location>
</feature>
<dbReference type="PANTHER" id="PTHR46480">
    <property type="entry name" value="F20B24.22"/>
    <property type="match status" value="1"/>
</dbReference>
<keyword evidence="4 12" id="KW-0812">Transmembrane</keyword>
<keyword evidence="5" id="KW-0851">Voltage-gated channel</keyword>
<reference evidence="13" key="1">
    <citation type="journal article" date="2023" name="Mol. Phylogenet. Evol.">
        <title>Genome-scale phylogeny and comparative genomics of the fungal order Sordariales.</title>
        <authorList>
            <person name="Hensen N."/>
            <person name="Bonometti L."/>
            <person name="Westerberg I."/>
            <person name="Brannstrom I.O."/>
            <person name="Guillou S."/>
            <person name="Cros-Aarteil S."/>
            <person name="Calhoun S."/>
            <person name="Haridas S."/>
            <person name="Kuo A."/>
            <person name="Mondo S."/>
            <person name="Pangilinan J."/>
            <person name="Riley R."/>
            <person name="LaButti K."/>
            <person name="Andreopoulos B."/>
            <person name="Lipzen A."/>
            <person name="Chen C."/>
            <person name="Yan M."/>
            <person name="Daum C."/>
            <person name="Ng V."/>
            <person name="Clum A."/>
            <person name="Steindorff A."/>
            <person name="Ohm R.A."/>
            <person name="Martin F."/>
            <person name="Silar P."/>
            <person name="Natvig D.O."/>
            <person name="Lalanne C."/>
            <person name="Gautier V."/>
            <person name="Ament-Velasquez S.L."/>
            <person name="Kruys A."/>
            <person name="Hutchinson M.I."/>
            <person name="Powell A.J."/>
            <person name="Barry K."/>
            <person name="Miller A.N."/>
            <person name="Grigoriev I.V."/>
            <person name="Debuchy R."/>
            <person name="Gladieux P."/>
            <person name="Hiltunen Thoren M."/>
            <person name="Johannesson H."/>
        </authorList>
    </citation>
    <scope>NUCLEOTIDE SEQUENCE</scope>
    <source>
        <strain evidence="13">CBS 990.96</strain>
    </source>
</reference>
<dbReference type="GO" id="GO:0034702">
    <property type="term" value="C:monoatomic ion channel complex"/>
    <property type="evidence" value="ECO:0007669"/>
    <property type="project" value="UniProtKB-KW"/>
</dbReference>